<feature type="binding site" evidence="8 12">
    <location>
        <position position="254"/>
    </location>
    <ligand>
        <name>substrate</name>
    </ligand>
</feature>
<feature type="binding site" evidence="8 12">
    <location>
        <position position="410"/>
    </location>
    <ligand>
        <name>substrate</name>
    </ligand>
</feature>
<comment type="cofactor">
    <cofactor evidence="8 13">
        <name>Zn(2+)</name>
        <dbReference type="ChEBI" id="CHEBI:29105"/>
    </cofactor>
    <text evidence="8 13">Binds 1 zinc ion per subunit.</text>
</comment>
<accession>A0A7W5CDP2</accession>
<dbReference type="FunFam" id="3.40.50.1980:FF:000001">
    <property type="entry name" value="Histidinol dehydrogenase"/>
    <property type="match status" value="1"/>
</dbReference>
<keyword evidence="4 8" id="KW-0479">Metal-binding</keyword>
<name>A0A7W5CDP2_9BACL</name>
<dbReference type="PROSITE" id="PS00611">
    <property type="entry name" value="HISOL_DEHYDROGENASE"/>
    <property type="match status" value="1"/>
</dbReference>
<comment type="caution">
    <text evidence="15">The sequence shown here is derived from an EMBL/GenBank/DDBJ whole genome shotgun (WGS) entry which is preliminary data.</text>
</comment>
<dbReference type="InterPro" id="IPR012131">
    <property type="entry name" value="Hstdl_DH"/>
</dbReference>
<dbReference type="InterPro" id="IPR022695">
    <property type="entry name" value="Histidinol_DH_monofunct"/>
</dbReference>
<feature type="binding site" evidence="8 11">
    <location>
        <position position="209"/>
    </location>
    <ligand>
        <name>NAD(+)</name>
        <dbReference type="ChEBI" id="CHEBI:57540"/>
    </ligand>
</feature>
<evidence type="ECO:0000256" key="4">
    <source>
        <dbReference type="ARBA" id="ARBA00022723"/>
    </source>
</evidence>
<dbReference type="PIRSF" id="PIRSF000099">
    <property type="entry name" value="Histidinol_dh"/>
    <property type="match status" value="1"/>
</dbReference>
<feature type="active site" description="Proton acceptor" evidence="8 10">
    <location>
        <position position="322"/>
    </location>
</feature>
<evidence type="ECO:0000256" key="7">
    <source>
        <dbReference type="ARBA" id="ARBA00049489"/>
    </source>
</evidence>
<keyword evidence="16" id="KW-1185">Reference proteome</keyword>
<evidence type="ECO:0000256" key="14">
    <source>
        <dbReference type="RuleBase" id="RU004175"/>
    </source>
</evidence>
<feature type="binding site" evidence="8 13">
    <location>
        <position position="356"/>
    </location>
    <ligand>
        <name>Zn(2+)</name>
        <dbReference type="ChEBI" id="CHEBI:29105"/>
    </ligand>
</feature>
<reference evidence="15 16" key="1">
    <citation type="submission" date="2020-08" db="EMBL/GenBank/DDBJ databases">
        <title>Genomic Encyclopedia of Type Strains, Phase III (KMG-III): the genomes of soil and plant-associated and newly described type strains.</title>
        <authorList>
            <person name="Whitman W."/>
        </authorList>
    </citation>
    <scope>NUCLEOTIDE SEQUENCE [LARGE SCALE GENOMIC DNA]</scope>
    <source>
        <strain evidence="15 16">CECT 8234</strain>
    </source>
</reference>
<evidence type="ECO:0000256" key="8">
    <source>
        <dbReference type="HAMAP-Rule" id="MF_01024"/>
    </source>
</evidence>
<comment type="catalytic activity">
    <reaction evidence="7 8">
        <text>L-histidinol + 2 NAD(+) + H2O = L-histidine + 2 NADH + 3 H(+)</text>
        <dbReference type="Rhea" id="RHEA:20641"/>
        <dbReference type="ChEBI" id="CHEBI:15377"/>
        <dbReference type="ChEBI" id="CHEBI:15378"/>
        <dbReference type="ChEBI" id="CHEBI:57540"/>
        <dbReference type="ChEBI" id="CHEBI:57595"/>
        <dbReference type="ChEBI" id="CHEBI:57699"/>
        <dbReference type="ChEBI" id="CHEBI:57945"/>
        <dbReference type="EC" id="1.1.1.23"/>
    </reaction>
</comment>
<comment type="function">
    <text evidence="1 8">Catalyzes the sequential NAD-dependent oxidations of L-histidinol to L-histidinaldehyde and then to L-histidine.</text>
</comment>
<dbReference type="PANTHER" id="PTHR21256:SF2">
    <property type="entry name" value="HISTIDINE BIOSYNTHESIS TRIFUNCTIONAL PROTEIN"/>
    <property type="match status" value="1"/>
</dbReference>
<keyword evidence="8" id="KW-0368">Histidine biosynthesis</keyword>
<evidence type="ECO:0000256" key="12">
    <source>
        <dbReference type="PIRSR" id="PIRSR000099-3"/>
    </source>
</evidence>
<evidence type="ECO:0000256" key="2">
    <source>
        <dbReference type="ARBA" id="ARBA00010178"/>
    </source>
</evidence>
<dbReference type="Proteomes" id="UP000518605">
    <property type="component" value="Unassembled WGS sequence"/>
</dbReference>
<feature type="binding site" evidence="8 12">
    <location>
        <position position="415"/>
    </location>
    <ligand>
        <name>substrate</name>
    </ligand>
</feature>
<dbReference type="GO" id="GO:0005829">
    <property type="term" value="C:cytosol"/>
    <property type="evidence" value="ECO:0007669"/>
    <property type="project" value="TreeGrafter"/>
</dbReference>
<evidence type="ECO:0000256" key="5">
    <source>
        <dbReference type="ARBA" id="ARBA00022833"/>
    </source>
</evidence>
<keyword evidence="8 11" id="KW-0520">NAD</keyword>
<feature type="binding site" evidence="8 12">
    <location>
        <position position="356"/>
    </location>
    <ligand>
        <name>substrate</name>
    </ligand>
</feature>
<dbReference type="GO" id="GO:0004399">
    <property type="term" value="F:histidinol dehydrogenase activity"/>
    <property type="evidence" value="ECO:0007669"/>
    <property type="project" value="UniProtKB-UniRule"/>
</dbReference>
<dbReference type="UniPathway" id="UPA00031">
    <property type="reaction ID" value="UER00014"/>
</dbReference>
<feature type="binding site" evidence="8 13">
    <location>
        <position position="415"/>
    </location>
    <ligand>
        <name>Zn(2+)</name>
        <dbReference type="ChEBI" id="CHEBI:29105"/>
    </ligand>
</feature>
<evidence type="ECO:0000256" key="3">
    <source>
        <dbReference type="ARBA" id="ARBA00012965"/>
    </source>
</evidence>
<evidence type="ECO:0000313" key="16">
    <source>
        <dbReference type="Proteomes" id="UP000518605"/>
    </source>
</evidence>
<evidence type="ECO:0000256" key="10">
    <source>
        <dbReference type="PIRSR" id="PIRSR000099-1"/>
    </source>
</evidence>
<gene>
    <name evidence="8" type="primary">hisD</name>
    <name evidence="15" type="ORF">FHS16_005888</name>
</gene>
<dbReference type="CDD" id="cd06572">
    <property type="entry name" value="Histidinol_dh"/>
    <property type="match status" value="1"/>
</dbReference>
<feature type="active site" description="Proton acceptor" evidence="8 10">
    <location>
        <position position="323"/>
    </location>
</feature>
<feature type="binding site" evidence="8 13">
    <location>
        <position position="254"/>
    </location>
    <ligand>
        <name>Zn(2+)</name>
        <dbReference type="ChEBI" id="CHEBI:29105"/>
    </ligand>
</feature>
<dbReference type="SUPFAM" id="SSF53720">
    <property type="entry name" value="ALDH-like"/>
    <property type="match status" value="1"/>
</dbReference>
<proteinExistence type="inferred from homology"/>
<dbReference type="GO" id="GO:0051287">
    <property type="term" value="F:NAD binding"/>
    <property type="evidence" value="ECO:0007669"/>
    <property type="project" value="InterPro"/>
</dbReference>
<keyword evidence="5 8" id="KW-0862">Zinc</keyword>
<feature type="binding site" evidence="8 11">
    <location>
        <position position="122"/>
    </location>
    <ligand>
        <name>NAD(+)</name>
        <dbReference type="ChEBI" id="CHEBI:57540"/>
    </ligand>
</feature>
<dbReference type="AlphaFoldDB" id="A0A7W5CDP2"/>
<dbReference type="Pfam" id="PF00815">
    <property type="entry name" value="Histidinol_dh"/>
    <property type="match status" value="1"/>
</dbReference>
<dbReference type="InterPro" id="IPR016161">
    <property type="entry name" value="Ald_DH/histidinol_DH"/>
</dbReference>
<organism evidence="15 16">
    <name type="scientific">Paenibacillus endophyticus</name>
    <dbReference type="NCBI Taxonomy" id="1294268"/>
    <lineage>
        <taxon>Bacteria</taxon>
        <taxon>Bacillati</taxon>
        <taxon>Bacillota</taxon>
        <taxon>Bacilli</taxon>
        <taxon>Bacillales</taxon>
        <taxon>Paenibacillaceae</taxon>
        <taxon>Paenibacillus</taxon>
    </lineage>
</organism>
<evidence type="ECO:0000256" key="1">
    <source>
        <dbReference type="ARBA" id="ARBA00003850"/>
    </source>
</evidence>
<dbReference type="InterPro" id="IPR001692">
    <property type="entry name" value="Histidinol_DH_CS"/>
</dbReference>
<comment type="similarity">
    <text evidence="2 8 9 14">Belongs to the histidinol dehydrogenase family.</text>
</comment>
<dbReference type="FunFam" id="3.40.50.1980:FF:000026">
    <property type="entry name" value="Histidinol dehydrogenase"/>
    <property type="match status" value="1"/>
</dbReference>
<dbReference type="EC" id="1.1.1.23" evidence="3 8"/>
<evidence type="ECO:0000256" key="6">
    <source>
        <dbReference type="ARBA" id="ARBA00023002"/>
    </source>
</evidence>
<feature type="binding site" evidence="8 13">
    <location>
        <position position="257"/>
    </location>
    <ligand>
        <name>Zn(2+)</name>
        <dbReference type="ChEBI" id="CHEBI:29105"/>
    </ligand>
</feature>
<keyword evidence="8" id="KW-0028">Amino-acid biosynthesis</keyword>
<evidence type="ECO:0000256" key="11">
    <source>
        <dbReference type="PIRSR" id="PIRSR000099-2"/>
    </source>
</evidence>
<dbReference type="GO" id="GO:0000105">
    <property type="term" value="P:L-histidine biosynthetic process"/>
    <property type="evidence" value="ECO:0007669"/>
    <property type="project" value="UniProtKB-UniRule"/>
</dbReference>
<evidence type="ECO:0000256" key="13">
    <source>
        <dbReference type="PIRSR" id="PIRSR000099-4"/>
    </source>
</evidence>
<dbReference type="RefSeq" id="WP_183570753.1">
    <property type="nucleotide sequence ID" value="NZ_CBCSLB010000032.1"/>
</dbReference>
<dbReference type="HAMAP" id="MF_01024">
    <property type="entry name" value="HisD"/>
    <property type="match status" value="1"/>
</dbReference>
<evidence type="ECO:0000256" key="9">
    <source>
        <dbReference type="PIRNR" id="PIRNR000099"/>
    </source>
</evidence>
<dbReference type="Gene3D" id="1.20.5.1300">
    <property type="match status" value="1"/>
</dbReference>
<dbReference type="PRINTS" id="PR00083">
    <property type="entry name" value="HOLDHDRGNASE"/>
</dbReference>
<feature type="binding site" evidence="8 12">
    <location>
        <position position="257"/>
    </location>
    <ligand>
        <name>substrate</name>
    </ligand>
</feature>
<protein>
    <recommendedName>
        <fullName evidence="3 8">Histidinol dehydrogenase</fullName>
        <shortName evidence="8">HDH</shortName>
        <ecNumber evidence="3 8">1.1.1.23</ecNumber>
    </recommendedName>
</protein>
<dbReference type="EMBL" id="JACHXW010000028">
    <property type="protein sequence ID" value="MBB3155780.1"/>
    <property type="molecule type" value="Genomic_DNA"/>
</dbReference>
<feature type="binding site" evidence="8 12">
    <location>
        <position position="232"/>
    </location>
    <ligand>
        <name>substrate</name>
    </ligand>
</feature>
<sequence>MRIMRAEEFGLKREVEYGTPEQNESALRIVADVKAEGDAALLRYTEQHDRVKLDAASLRVTQEEIQAAYGKVDADFLAAIREAAVNVRVFHEKQMRTSWMDLQQDGTLLGQIMRPLKRVGVYVPGGKAAYPSSVLMNVIPAQVAGVPEIVMVTPPATGGTAGIDPYILVAAAEAGVKEMYRVGGAQAIAALAYGTDSIAPVDKICGPGNIYVALAKRAVFGAVDIDSIAGPSEIVVLADDSADPAYVAADLLSQAEHDEMASAILVTPSQQLAEAVAAEVERQLSTLPRQDIARSSIDSYGAVLLVDSLEAGIDVVNQLAPEHLEVLTVDPMRLLGYIQNAGAIFLGPYSSEPVGDYFAGPNHIIPTNGTARFSSPVNVDDFLKKSSLIYYSKQALLANGEKIMTLARHEGLEGHARAIGIRLEKERE</sequence>
<evidence type="ECO:0000313" key="15">
    <source>
        <dbReference type="EMBL" id="MBB3155780.1"/>
    </source>
</evidence>
<feature type="binding site" evidence="8 11">
    <location>
        <position position="186"/>
    </location>
    <ligand>
        <name>NAD(+)</name>
        <dbReference type="ChEBI" id="CHEBI:57540"/>
    </ligand>
</feature>
<dbReference type="NCBIfam" id="TIGR00069">
    <property type="entry name" value="hisD"/>
    <property type="match status" value="1"/>
</dbReference>
<keyword evidence="6 8" id="KW-0560">Oxidoreductase</keyword>
<dbReference type="PANTHER" id="PTHR21256">
    <property type="entry name" value="HISTIDINOL DEHYDROGENASE HDH"/>
    <property type="match status" value="1"/>
</dbReference>
<dbReference type="GO" id="GO:0008270">
    <property type="term" value="F:zinc ion binding"/>
    <property type="evidence" value="ECO:0007669"/>
    <property type="project" value="UniProtKB-UniRule"/>
</dbReference>
<comment type="pathway">
    <text evidence="8">Amino-acid biosynthesis; L-histidine biosynthesis; L-histidine from 5-phospho-alpha-D-ribose 1-diphosphate: step 9/9.</text>
</comment>
<feature type="binding site" evidence="8 12">
    <location>
        <position position="323"/>
    </location>
    <ligand>
        <name>substrate</name>
    </ligand>
</feature>
<dbReference type="Gene3D" id="3.40.50.1980">
    <property type="entry name" value="Nitrogenase molybdenum iron protein domain"/>
    <property type="match status" value="2"/>
</dbReference>